<accession>A0A6A6H300</accession>
<dbReference type="EMBL" id="ML991819">
    <property type="protein sequence ID" value="KAF2232060.1"/>
    <property type="molecule type" value="Genomic_DNA"/>
</dbReference>
<dbReference type="OrthoDB" id="2306919at2759"/>
<keyword evidence="2" id="KW-1185">Reference proteome</keyword>
<sequence>MSHPQLAKPSLSDILSRLPQSIPISPQKPDAALTPIISSLQLHPTIEALLHLLHSDLPSAHFLCRHMQAPPAVEGMLLHSILHRIEGDWNNSRAWVEDVGSDQENTEDREHITNDVGEKSARCRFEAANERSATVEGEKVGEGQEQKGRGSRLLRYVYESVPLRTSSSDYVGGEPVQMALDLISSVEAFRTRNEGSEEVLKQALLHETRQVLDWCVHEFGEGSWGDVSSAWVRPEEKVRKIGEEMVSGEGGWREF</sequence>
<dbReference type="Proteomes" id="UP000800092">
    <property type="component" value="Unassembled WGS sequence"/>
</dbReference>
<reference evidence="1" key="1">
    <citation type="journal article" date="2020" name="Stud. Mycol.">
        <title>101 Dothideomycetes genomes: a test case for predicting lifestyles and emergence of pathogens.</title>
        <authorList>
            <person name="Haridas S."/>
            <person name="Albert R."/>
            <person name="Binder M."/>
            <person name="Bloem J."/>
            <person name="Labutti K."/>
            <person name="Salamov A."/>
            <person name="Andreopoulos B."/>
            <person name="Baker S."/>
            <person name="Barry K."/>
            <person name="Bills G."/>
            <person name="Bluhm B."/>
            <person name="Cannon C."/>
            <person name="Castanera R."/>
            <person name="Culley D."/>
            <person name="Daum C."/>
            <person name="Ezra D."/>
            <person name="Gonzalez J."/>
            <person name="Henrissat B."/>
            <person name="Kuo A."/>
            <person name="Liang C."/>
            <person name="Lipzen A."/>
            <person name="Lutzoni F."/>
            <person name="Magnuson J."/>
            <person name="Mondo S."/>
            <person name="Nolan M."/>
            <person name="Ohm R."/>
            <person name="Pangilinan J."/>
            <person name="Park H.-J."/>
            <person name="Ramirez L."/>
            <person name="Alfaro M."/>
            <person name="Sun H."/>
            <person name="Tritt A."/>
            <person name="Yoshinaga Y."/>
            <person name="Zwiers L.-H."/>
            <person name="Turgeon B."/>
            <person name="Goodwin S."/>
            <person name="Spatafora J."/>
            <person name="Crous P."/>
            <person name="Grigoriev I."/>
        </authorList>
    </citation>
    <scope>NUCLEOTIDE SEQUENCE</scope>
    <source>
        <strain evidence="1">Tuck. ex Michener</strain>
    </source>
</reference>
<protein>
    <submittedName>
        <fullName evidence="1">Uncharacterized protein</fullName>
    </submittedName>
</protein>
<gene>
    <name evidence="1" type="ORF">EV356DRAFT_505658</name>
</gene>
<organism evidence="1 2">
    <name type="scientific">Viridothelium virens</name>
    <name type="common">Speckled blister lichen</name>
    <name type="synonym">Trypethelium virens</name>
    <dbReference type="NCBI Taxonomy" id="1048519"/>
    <lineage>
        <taxon>Eukaryota</taxon>
        <taxon>Fungi</taxon>
        <taxon>Dikarya</taxon>
        <taxon>Ascomycota</taxon>
        <taxon>Pezizomycotina</taxon>
        <taxon>Dothideomycetes</taxon>
        <taxon>Dothideomycetes incertae sedis</taxon>
        <taxon>Trypetheliales</taxon>
        <taxon>Trypetheliaceae</taxon>
        <taxon>Viridothelium</taxon>
    </lineage>
</organism>
<evidence type="ECO:0000313" key="2">
    <source>
        <dbReference type="Proteomes" id="UP000800092"/>
    </source>
</evidence>
<name>A0A6A6H300_VIRVR</name>
<evidence type="ECO:0000313" key="1">
    <source>
        <dbReference type="EMBL" id="KAF2232060.1"/>
    </source>
</evidence>
<proteinExistence type="predicted"/>
<dbReference type="AlphaFoldDB" id="A0A6A6H300"/>